<feature type="region of interest" description="Disordered" evidence="1">
    <location>
        <begin position="25"/>
        <end position="99"/>
    </location>
</feature>
<keyword evidence="5" id="KW-1185">Reference proteome</keyword>
<feature type="chain" id="PRO_5015084100" description="Secreted protein" evidence="2">
    <location>
        <begin position="25"/>
        <end position="118"/>
    </location>
</feature>
<dbReference type="EMBL" id="PGCJ01000039">
    <property type="protein sequence ID" value="PLW54916.1"/>
    <property type="molecule type" value="Genomic_DNA"/>
</dbReference>
<evidence type="ECO:0000313" key="5">
    <source>
        <dbReference type="Proteomes" id="UP000235388"/>
    </source>
</evidence>
<gene>
    <name evidence="4" type="ORF">PCANC_05914</name>
    <name evidence="3" type="ORF">PCANC_09256</name>
</gene>
<dbReference type="AlphaFoldDB" id="A0A2N5VY56"/>
<evidence type="ECO:0000256" key="1">
    <source>
        <dbReference type="SAM" id="MobiDB-lite"/>
    </source>
</evidence>
<protein>
    <recommendedName>
        <fullName evidence="6">Secreted protein</fullName>
    </recommendedName>
</protein>
<evidence type="ECO:0008006" key="6">
    <source>
        <dbReference type="Google" id="ProtNLM"/>
    </source>
</evidence>
<sequence length="118" mass="13586">MRLMYYTTIVFLLIALLHFNSVLGSESQTETEIDSGPEPESDSEYEWDHRLEHTGATSDSRETSNPQDLYPIQEDDLHHEHYEPPSPTHYESDDDEPKDLYTIVTVSPRAKGGCCCWH</sequence>
<accession>A0A2N5VY56</accession>
<feature type="compositionally biased region" description="Acidic residues" evidence="1">
    <location>
        <begin position="29"/>
        <end position="45"/>
    </location>
</feature>
<organism evidence="4 5">
    <name type="scientific">Puccinia coronata f. sp. avenae</name>
    <dbReference type="NCBI Taxonomy" id="200324"/>
    <lineage>
        <taxon>Eukaryota</taxon>
        <taxon>Fungi</taxon>
        <taxon>Dikarya</taxon>
        <taxon>Basidiomycota</taxon>
        <taxon>Pucciniomycotina</taxon>
        <taxon>Pucciniomycetes</taxon>
        <taxon>Pucciniales</taxon>
        <taxon>Pucciniaceae</taxon>
        <taxon>Puccinia</taxon>
    </lineage>
</organism>
<proteinExistence type="predicted"/>
<comment type="caution">
    <text evidence="4">The sequence shown here is derived from an EMBL/GenBank/DDBJ whole genome shotgun (WGS) entry which is preliminary data.</text>
</comment>
<evidence type="ECO:0000313" key="3">
    <source>
        <dbReference type="EMBL" id="PLW19885.1"/>
    </source>
</evidence>
<feature type="compositionally biased region" description="Polar residues" evidence="1">
    <location>
        <begin position="55"/>
        <end position="67"/>
    </location>
</feature>
<reference evidence="4 5" key="1">
    <citation type="submission" date="2017-11" db="EMBL/GenBank/DDBJ databases">
        <title>De novo assembly and phasing of dikaryotic genomes from two isolates of Puccinia coronata f. sp. avenae, the causal agent of oat crown rust.</title>
        <authorList>
            <person name="Miller M.E."/>
            <person name="Zhang Y."/>
            <person name="Omidvar V."/>
            <person name="Sperschneider J."/>
            <person name="Schwessinger B."/>
            <person name="Raley C."/>
            <person name="Palmer J.M."/>
            <person name="Garnica D."/>
            <person name="Upadhyaya N."/>
            <person name="Rathjen J."/>
            <person name="Taylor J.M."/>
            <person name="Park R.F."/>
            <person name="Dodds P.N."/>
            <person name="Hirsch C.D."/>
            <person name="Kianian S.F."/>
            <person name="Figueroa M."/>
        </authorList>
    </citation>
    <scope>NUCLEOTIDE SEQUENCE [LARGE SCALE GENOMIC DNA]</scope>
    <source>
        <strain evidence="4">12NC29</strain>
    </source>
</reference>
<evidence type="ECO:0000256" key="2">
    <source>
        <dbReference type="SAM" id="SignalP"/>
    </source>
</evidence>
<name>A0A2N5VY56_9BASI</name>
<dbReference type="EMBL" id="PGCJ01000806">
    <property type="protein sequence ID" value="PLW19885.1"/>
    <property type="molecule type" value="Genomic_DNA"/>
</dbReference>
<evidence type="ECO:0000313" key="4">
    <source>
        <dbReference type="EMBL" id="PLW54916.1"/>
    </source>
</evidence>
<dbReference type="Proteomes" id="UP000235388">
    <property type="component" value="Unassembled WGS sequence"/>
</dbReference>
<feature type="signal peptide" evidence="2">
    <location>
        <begin position="1"/>
        <end position="24"/>
    </location>
</feature>
<keyword evidence="2" id="KW-0732">Signal</keyword>